<reference evidence="2" key="1">
    <citation type="journal article" date="2019" name="Int. J. Syst. Evol. Microbiol.">
        <title>The Global Catalogue of Microorganisms (GCM) 10K type strain sequencing project: providing services to taxonomists for standard genome sequencing and annotation.</title>
        <authorList>
            <consortium name="The Broad Institute Genomics Platform"/>
            <consortium name="The Broad Institute Genome Sequencing Center for Infectious Disease"/>
            <person name="Wu L."/>
            <person name="Ma J."/>
        </authorList>
    </citation>
    <scope>NUCLEOTIDE SEQUENCE [LARGE SCALE GENOMIC DNA]</scope>
    <source>
        <strain evidence="2">CCUG 60559</strain>
    </source>
</reference>
<comment type="caution">
    <text evidence="1">The sequence shown here is derived from an EMBL/GenBank/DDBJ whole genome shotgun (WGS) entry which is preliminary data.</text>
</comment>
<proteinExistence type="predicted"/>
<dbReference type="RefSeq" id="WP_157807863.1">
    <property type="nucleotide sequence ID" value="NZ_JBHTBD010000016.1"/>
</dbReference>
<name>A0ABW2J0J8_9GAMM</name>
<sequence>MSRMIPCGIYRGRRKADVLTFRLNDDAGRPENVPDRSQVEANITELDHLVKVYRLK</sequence>
<dbReference type="Proteomes" id="UP001596506">
    <property type="component" value="Unassembled WGS sequence"/>
</dbReference>
<protein>
    <submittedName>
        <fullName evidence="1">Uncharacterized protein</fullName>
    </submittedName>
</protein>
<dbReference type="EMBL" id="JBHTBD010000016">
    <property type="protein sequence ID" value="MFC7296679.1"/>
    <property type="molecule type" value="Genomic_DNA"/>
</dbReference>
<accession>A0ABW2J0J8</accession>
<evidence type="ECO:0000313" key="1">
    <source>
        <dbReference type="EMBL" id="MFC7296679.1"/>
    </source>
</evidence>
<evidence type="ECO:0000313" key="2">
    <source>
        <dbReference type="Proteomes" id="UP001596506"/>
    </source>
</evidence>
<organism evidence="1 2">
    <name type="scientific">Marinobacter aromaticivorans</name>
    <dbReference type="NCBI Taxonomy" id="1494078"/>
    <lineage>
        <taxon>Bacteria</taxon>
        <taxon>Pseudomonadati</taxon>
        <taxon>Pseudomonadota</taxon>
        <taxon>Gammaproteobacteria</taxon>
        <taxon>Pseudomonadales</taxon>
        <taxon>Marinobacteraceae</taxon>
        <taxon>Marinobacter</taxon>
    </lineage>
</organism>
<keyword evidence="2" id="KW-1185">Reference proteome</keyword>
<gene>
    <name evidence="1" type="ORF">ACFQQA_18370</name>
</gene>